<dbReference type="Gene3D" id="2.60.120.650">
    <property type="entry name" value="Cupin"/>
    <property type="match status" value="1"/>
</dbReference>
<dbReference type="AlphaFoldDB" id="A0AAN6D2R9"/>
<evidence type="ECO:0000256" key="6">
    <source>
        <dbReference type="PROSITE-ProRule" id="PRU00146"/>
    </source>
</evidence>
<feature type="domain" description="JmjN" evidence="9">
    <location>
        <begin position="147"/>
        <end position="188"/>
    </location>
</feature>
<sequence length="1158" mass="130662">MLQESSATGPPVSQQMPPRITLPSLAALGDDFSLPPLTAKVSETGSVETKITLPSLSVLTASIPDVLRPVAALSAATANPLAEERPQKPSFGIKPENDLPPLPSPGPAVRSETAGAPKTSRYCHTEPCYFLQNVPDRGEQPQLADAVPVHRPSSQEFAAPIAYIESLSAEGEQYGAVKITVPAKTPDIEIRGKLGVRRQTKRQQRIANAGTRPVRSRDQLMRLGFEPRFDGSTVQKAGLTVPDAHTLPSYDFYHWSESSVDEDDAEVESFADLREFDALASAAEPATETGFWESDFDAFYAIHTPAPCAEPEPWNLRYLAVCEGSLLQYLSEETSLLAPQVRVASRYGCETWCLEDHFLQRADFHRAGAPKIWYFIPPSERAKFEAIRATRPVARAALKHAPLRRFIEPGECFDESLLVTPAQLRAHGVRFFATVQFAGEIVLKYPGTYSMCFSLGTSASESVRFASRVWLESALPGADWLQRQQLPPAFSTFRLLTNVAANCDDRAVLAALEPVLETAVARETQLREAVRASHIKEVSTAGAAGATVTEADLADAFPSYVVVSDRRRPETLTMSVARFLATPRDSHELRAELCVQLSDEAVRVAQRSLRTKLVTGAQWLAQYDALIAGYDKPSTKLLRPLLAEGDAIFQRPETLAPQDLPAYDAYRQLKQYYRETEDWAARAARFLQFKVSTRMRQRRGDAHADPDSWNELADLDALLRQIPQLPVSTPEMDQLLEYCGELAKYNDMVQQLLHRPDDKELESLHLLGGSLGVRLNSYLLLDRVLRRSKWLRKVRELDYSSAGTRELAQLLEEGEDVAATGDRETYEKLQQAHEQAVAANRELLGSIDDVARLRELYEQYETLPLDHDVRQQVARVLDEYAAVYAQLEQIAQTVQLRFGELAQPDELLRMIDSNLRYFDASFQLSRPLLQEITHKVARYPALAAEHQTLQFYEHQVDVWYEQLVLYFGLGKVKKLRSYFEEWQRFDEQVFAEPPDSASYCVCRMRHENGIMIECEACEQWFHFGCLGLRDEDEAEISGFLCPICDVDMRFRSTRHHLAQVDRKPTLAQLVEFVYWSNSQLTVLPPEYRSILWILRNCYTFKLSISDILENDLAGIRHALRRMEGCRVNFEEDRRVLRAKVAELMRVDRRADPPAPESL</sequence>
<dbReference type="GO" id="GO:0010468">
    <property type="term" value="P:regulation of gene expression"/>
    <property type="evidence" value="ECO:0007669"/>
    <property type="project" value="TreeGrafter"/>
</dbReference>
<dbReference type="SUPFAM" id="SSF51197">
    <property type="entry name" value="Clavaminate synthase-like"/>
    <property type="match status" value="1"/>
</dbReference>
<dbReference type="Proteomes" id="UP000738402">
    <property type="component" value="Unassembled WGS sequence"/>
</dbReference>
<reference evidence="11" key="1">
    <citation type="journal article" date="2021" name="G3 (Bethesda)">
        <title>Genomic diversity, chromosomal rearrangements, and interspecies hybridization in the ogataea polymorpha species complex.</title>
        <authorList>
            <person name="Hanson S.J."/>
            <person name="Cinneide E.O."/>
            <person name="Salzberg L.I."/>
            <person name="Wolfe K.H."/>
            <person name="McGowan J."/>
            <person name="Fitzpatrick D.A."/>
            <person name="Matlin K."/>
        </authorList>
    </citation>
    <scope>NUCLEOTIDE SEQUENCE</scope>
    <source>
        <strain evidence="11">83-405-1</strain>
    </source>
</reference>
<dbReference type="InterPro" id="IPR013637">
    <property type="entry name" value="Lys_sp_deMease-like_dom"/>
</dbReference>
<dbReference type="InterPro" id="IPR013083">
    <property type="entry name" value="Znf_RING/FYVE/PHD"/>
</dbReference>
<comment type="subcellular location">
    <subcellularLocation>
        <location evidence="1">Nucleus</location>
    </subcellularLocation>
</comment>
<evidence type="ECO:0000313" key="12">
    <source>
        <dbReference type="Proteomes" id="UP000738402"/>
    </source>
</evidence>
<dbReference type="Pfam" id="PF02375">
    <property type="entry name" value="JmjN"/>
    <property type="match status" value="1"/>
</dbReference>
<dbReference type="InterPro" id="IPR003347">
    <property type="entry name" value="JmjC_dom"/>
</dbReference>
<accession>A0AAN6D2R9</accession>
<dbReference type="EMBL" id="JAHLUH010000012">
    <property type="protein sequence ID" value="KAG7725563.1"/>
    <property type="molecule type" value="Genomic_DNA"/>
</dbReference>
<evidence type="ECO:0000256" key="2">
    <source>
        <dbReference type="ARBA" id="ARBA00022723"/>
    </source>
</evidence>
<dbReference type="Pfam" id="PF08429">
    <property type="entry name" value="PLU-1"/>
    <property type="match status" value="1"/>
</dbReference>
<evidence type="ECO:0000256" key="1">
    <source>
        <dbReference type="ARBA" id="ARBA00004123"/>
    </source>
</evidence>
<dbReference type="GO" id="GO:0008270">
    <property type="term" value="F:zinc ion binding"/>
    <property type="evidence" value="ECO:0007669"/>
    <property type="project" value="UniProtKB-KW"/>
</dbReference>
<keyword evidence="2" id="KW-0479">Metal-binding</keyword>
<evidence type="ECO:0000259" key="8">
    <source>
        <dbReference type="PROSITE" id="PS50016"/>
    </source>
</evidence>
<dbReference type="Gene3D" id="3.30.40.10">
    <property type="entry name" value="Zinc/RING finger domain, C3HC4 (zinc finger)"/>
    <property type="match status" value="1"/>
</dbReference>
<feature type="compositionally biased region" description="Polar residues" evidence="7">
    <location>
        <begin position="1"/>
        <end position="16"/>
    </location>
</feature>
<organism evidence="11 12">
    <name type="scientific">Ogataea haglerorum</name>
    <dbReference type="NCBI Taxonomy" id="1937702"/>
    <lineage>
        <taxon>Eukaryota</taxon>
        <taxon>Fungi</taxon>
        <taxon>Dikarya</taxon>
        <taxon>Ascomycota</taxon>
        <taxon>Saccharomycotina</taxon>
        <taxon>Pichiomycetes</taxon>
        <taxon>Pichiales</taxon>
        <taxon>Pichiaceae</taxon>
        <taxon>Ogataea</taxon>
    </lineage>
</organism>
<dbReference type="PROSITE" id="PS51184">
    <property type="entry name" value="JMJC"/>
    <property type="match status" value="1"/>
</dbReference>
<dbReference type="SMART" id="SM00545">
    <property type="entry name" value="JmjN"/>
    <property type="match status" value="1"/>
</dbReference>
<feature type="domain" description="JmjC" evidence="10">
    <location>
        <begin position="308"/>
        <end position="482"/>
    </location>
</feature>
<dbReference type="PANTHER" id="PTHR10694:SF113">
    <property type="entry name" value="PROTEIN JUMONJI"/>
    <property type="match status" value="1"/>
</dbReference>
<keyword evidence="5" id="KW-0539">Nucleus</keyword>
<keyword evidence="4" id="KW-0862">Zinc</keyword>
<dbReference type="Pfam" id="PF00628">
    <property type="entry name" value="PHD"/>
    <property type="match status" value="1"/>
</dbReference>
<evidence type="ECO:0008006" key="13">
    <source>
        <dbReference type="Google" id="ProtNLM"/>
    </source>
</evidence>
<protein>
    <recommendedName>
        <fullName evidence="13">PHD-type domain-containing protein</fullName>
    </recommendedName>
</protein>
<dbReference type="SUPFAM" id="SSF57903">
    <property type="entry name" value="FYVE/PHD zinc finger"/>
    <property type="match status" value="1"/>
</dbReference>
<comment type="caution">
    <text evidence="11">The sequence shown here is derived from an EMBL/GenBank/DDBJ whole genome shotgun (WGS) entry which is preliminary data.</text>
</comment>
<dbReference type="InterPro" id="IPR003349">
    <property type="entry name" value="JmjN"/>
</dbReference>
<dbReference type="GO" id="GO:0000785">
    <property type="term" value="C:chromatin"/>
    <property type="evidence" value="ECO:0007669"/>
    <property type="project" value="TreeGrafter"/>
</dbReference>
<evidence type="ECO:0000256" key="3">
    <source>
        <dbReference type="ARBA" id="ARBA00022771"/>
    </source>
</evidence>
<dbReference type="GO" id="GO:0005634">
    <property type="term" value="C:nucleus"/>
    <property type="evidence" value="ECO:0007669"/>
    <property type="project" value="UniProtKB-SubCell"/>
</dbReference>
<evidence type="ECO:0000256" key="7">
    <source>
        <dbReference type="SAM" id="MobiDB-lite"/>
    </source>
</evidence>
<dbReference type="Pfam" id="PF02373">
    <property type="entry name" value="JmjC"/>
    <property type="match status" value="1"/>
</dbReference>
<dbReference type="SMART" id="SM00558">
    <property type="entry name" value="JmjC"/>
    <property type="match status" value="1"/>
</dbReference>
<gene>
    <name evidence="11" type="ORF">KL933_004129</name>
</gene>
<dbReference type="PROSITE" id="PS50016">
    <property type="entry name" value="ZF_PHD_2"/>
    <property type="match status" value="1"/>
</dbReference>
<evidence type="ECO:0000256" key="4">
    <source>
        <dbReference type="ARBA" id="ARBA00022833"/>
    </source>
</evidence>
<evidence type="ECO:0000256" key="5">
    <source>
        <dbReference type="ARBA" id="ARBA00023242"/>
    </source>
</evidence>
<keyword evidence="3 6" id="KW-0863">Zinc-finger</keyword>
<dbReference type="InterPro" id="IPR019787">
    <property type="entry name" value="Znf_PHD-finger"/>
</dbReference>
<dbReference type="InterPro" id="IPR019786">
    <property type="entry name" value="Zinc_finger_PHD-type_CS"/>
</dbReference>
<dbReference type="GO" id="GO:0006338">
    <property type="term" value="P:chromatin remodeling"/>
    <property type="evidence" value="ECO:0007669"/>
    <property type="project" value="TreeGrafter"/>
</dbReference>
<dbReference type="InterPro" id="IPR001965">
    <property type="entry name" value="Znf_PHD"/>
</dbReference>
<name>A0AAN6D2R9_9ASCO</name>
<feature type="region of interest" description="Disordered" evidence="7">
    <location>
        <begin position="77"/>
        <end position="120"/>
    </location>
</feature>
<feature type="region of interest" description="Disordered" evidence="7">
    <location>
        <begin position="1"/>
        <end position="21"/>
    </location>
</feature>
<evidence type="ECO:0000259" key="10">
    <source>
        <dbReference type="PROSITE" id="PS51184"/>
    </source>
</evidence>
<evidence type="ECO:0000313" key="11">
    <source>
        <dbReference type="EMBL" id="KAG7725563.1"/>
    </source>
</evidence>
<evidence type="ECO:0000259" key="9">
    <source>
        <dbReference type="PROSITE" id="PS51183"/>
    </source>
</evidence>
<proteinExistence type="predicted"/>
<dbReference type="PANTHER" id="PTHR10694">
    <property type="entry name" value="LYSINE-SPECIFIC DEMETHYLASE"/>
    <property type="match status" value="1"/>
</dbReference>
<dbReference type="PROSITE" id="PS01359">
    <property type="entry name" value="ZF_PHD_1"/>
    <property type="match status" value="1"/>
</dbReference>
<dbReference type="PROSITE" id="PS51183">
    <property type="entry name" value="JMJN"/>
    <property type="match status" value="1"/>
</dbReference>
<feature type="domain" description="PHD-type" evidence="8">
    <location>
        <begin position="997"/>
        <end position="1047"/>
    </location>
</feature>
<dbReference type="InterPro" id="IPR011011">
    <property type="entry name" value="Znf_FYVE_PHD"/>
</dbReference>
<dbReference type="SMART" id="SM00249">
    <property type="entry name" value="PHD"/>
    <property type="match status" value="1"/>
</dbReference>